<keyword evidence="4 7" id="KW-1133">Transmembrane helix</keyword>
<comment type="subcellular location">
    <subcellularLocation>
        <location evidence="1">Cell membrane</location>
        <topology evidence="1">Multi-pass membrane protein</topology>
    </subcellularLocation>
</comment>
<dbReference type="InterPro" id="IPR052175">
    <property type="entry name" value="ComplexI-like_HydComp"/>
</dbReference>
<evidence type="ECO:0000256" key="6">
    <source>
        <dbReference type="ARBA" id="ARBA00023136"/>
    </source>
</evidence>
<feature type="transmembrane region" description="Helical" evidence="7">
    <location>
        <begin position="115"/>
        <end position="133"/>
    </location>
</feature>
<evidence type="ECO:0000259" key="8">
    <source>
        <dbReference type="Pfam" id="PF00361"/>
    </source>
</evidence>
<dbReference type="PANTHER" id="PTHR42682">
    <property type="entry name" value="HYDROGENASE-4 COMPONENT F"/>
    <property type="match status" value="1"/>
</dbReference>
<dbReference type="GO" id="GO:0005886">
    <property type="term" value="C:plasma membrane"/>
    <property type="evidence" value="ECO:0007669"/>
    <property type="project" value="UniProtKB-SubCell"/>
</dbReference>
<keyword evidence="2" id="KW-1003">Cell membrane</keyword>
<name>A0A381X0Z6_9ZZZZ</name>
<proteinExistence type="predicted"/>
<feature type="non-terminal residue" evidence="9">
    <location>
        <position position="223"/>
    </location>
</feature>
<keyword evidence="5" id="KW-0560">Oxidoreductase</keyword>
<dbReference type="InterPro" id="IPR001750">
    <property type="entry name" value="ND/Mrp_TM"/>
</dbReference>
<protein>
    <recommendedName>
        <fullName evidence="8">NADH:quinone oxidoreductase/Mrp antiporter transmembrane domain-containing protein</fullName>
    </recommendedName>
</protein>
<dbReference type="EMBL" id="UINC01013378">
    <property type="protein sequence ID" value="SVA57847.1"/>
    <property type="molecule type" value="Genomic_DNA"/>
</dbReference>
<evidence type="ECO:0000256" key="5">
    <source>
        <dbReference type="ARBA" id="ARBA00023002"/>
    </source>
</evidence>
<evidence type="ECO:0000256" key="3">
    <source>
        <dbReference type="ARBA" id="ARBA00022692"/>
    </source>
</evidence>
<evidence type="ECO:0000313" key="9">
    <source>
        <dbReference type="EMBL" id="SVA57847.1"/>
    </source>
</evidence>
<evidence type="ECO:0000256" key="2">
    <source>
        <dbReference type="ARBA" id="ARBA00022475"/>
    </source>
</evidence>
<evidence type="ECO:0000256" key="4">
    <source>
        <dbReference type="ARBA" id="ARBA00022989"/>
    </source>
</evidence>
<feature type="non-terminal residue" evidence="9">
    <location>
        <position position="1"/>
    </location>
</feature>
<reference evidence="9" key="1">
    <citation type="submission" date="2018-05" db="EMBL/GenBank/DDBJ databases">
        <authorList>
            <person name="Lanie J.A."/>
            <person name="Ng W.-L."/>
            <person name="Kazmierczak K.M."/>
            <person name="Andrzejewski T.M."/>
            <person name="Davidsen T.M."/>
            <person name="Wayne K.J."/>
            <person name="Tettelin H."/>
            <person name="Glass J.I."/>
            <person name="Rusch D."/>
            <person name="Podicherti R."/>
            <person name="Tsui H.-C.T."/>
            <person name="Winkler M.E."/>
        </authorList>
    </citation>
    <scope>NUCLEOTIDE SEQUENCE</scope>
</reference>
<organism evidence="9">
    <name type="scientific">marine metagenome</name>
    <dbReference type="NCBI Taxonomy" id="408172"/>
    <lineage>
        <taxon>unclassified sequences</taxon>
        <taxon>metagenomes</taxon>
        <taxon>ecological metagenomes</taxon>
    </lineage>
</organism>
<gene>
    <name evidence="9" type="ORF">METZ01_LOCUS110701</name>
</gene>
<sequence length="223" mass="23880">VPPVLIFLVGALVVALTKGHVRRVVLLAIPVIGALNLLGLEDGATIELELLSYTLVPFEVDDLAMMFGYLFHLAAFLGNLFALHLEKKDGAGVQHTAAVLYAGSAIGAVYTGDLISLFVFWELLALTSVFLIWARKTERSFHAGFRYLVIHVLSGVLLLSGALMLAHETGSIAFGPISLDGSMAGWVILIAFGIKAAFPLLHTWITDAYPEGTPTGTVFLSAF</sequence>
<evidence type="ECO:0000256" key="7">
    <source>
        <dbReference type="SAM" id="Phobius"/>
    </source>
</evidence>
<feature type="transmembrane region" description="Helical" evidence="7">
    <location>
        <begin position="90"/>
        <end position="109"/>
    </location>
</feature>
<feature type="transmembrane region" description="Helical" evidence="7">
    <location>
        <begin position="63"/>
        <end position="83"/>
    </location>
</feature>
<dbReference type="AlphaFoldDB" id="A0A381X0Z6"/>
<evidence type="ECO:0000256" key="1">
    <source>
        <dbReference type="ARBA" id="ARBA00004651"/>
    </source>
</evidence>
<feature type="domain" description="NADH:quinone oxidoreductase/Mrp antiporter transmembrane" evidence="8">
    <location>
        <begin position="112"/>
        <end position="222"/>
    </location>
</feature>
<keyword evidence="6 7" id="KW-0472">Membrane</keyword>
<accession>A0A381X0Z6</accession>
<dbReference type="PANTHER" id="PTHR42682:SF4">
    <property type="entry name" value="NADH-UBIQUINONE_PLASTOQUINONE"/>
    <property type="match status" value="1"/>
</dbReference>
<dbReference type="GO" id="GO:0016491">
    <property type="term" value="F:oxidoreductase activity"/>
    <property type="evidence" value="ECO:0007669"/>
    <property type="project" value="UniProtKB-KW"/>
</dbReference>
<keyword evidence="3 7" id="KW-0812">Transmembrane</keyword>
<feature type="transmembrane region" description="Helical" evidence="7">
    <location>
        <begin position="145"/>
        <end position="166"/>
    </location>
</feature>
<dbReference type="Pfam" id="PF00361">
    <property type="entry name" value="Proton_antipo_M"/>
    <property type="match status" value="1"/>
</dbReference>